<reference evidence="1 2" key="2">
    <citation type="journal article" date="2014" name="BMC Genomics">
        <title>An improved genome of the model marine alga Ostreococcus tauri unfolds by assessing Illumina de novo assemblies.</title>
        <authorList>
            <person name="Blanc-Mathieu R."/>
            <person name="Verhelst B."/>
            <person name="Derelle E."/>
            <person name="Rombauts S."/>
            <person name="Bouget F.Y."/>
            <person name="Carre I."/>
            <person name="Chateau A."/>
            <person name="Eyre-Walker A."/>
            <person name="Grimsley N."/>
            <person name="Moreau H."/>
            <person name="Piegu B."/>
            <person name="Rivals E."/>
            <person name="Schackwitz W."/>
            <person name="Van de Peer Y."/>
            <person name="Piganeau G."/>
        </authorList>
    </citation>
    <scope>NUCLEOTIDE SEQUENCE [LARGE SCALE GENOMIC DNA]</scope>
    <source>
        <strain evidence="2">OTTH 0595 / CCAP 157/2 / RCC745</strain>
    </source>
</reference>
<evidence type="ECO:0000313" key="2">
    <source>
        <dbReference type="Proteomes" id="UP000009170"/>
    </source>
</evidence>
<dbReference type="STRING" id="70448.Q00UA3"/>
<dbReference type="PANTHER" id="PTHR33428">
    <property type="entry name" value="CHLOROPHYLLASE-2, CHLOROPLASTIC"/>
    <property type="match status" value="1"/>
</dbReference>
<dbReference type="SUPFAM" id="SSF53474">
    <property type="entry name" value="alpha/beta-Hydrolases"/>
    <property type="match status" value="1"/>
</dbReference>
<protein>
    <submittedName>
        <fullName evidence="1">Unnamed product</fullName>
    </submittedName>
</protein>
<dbReference type="PANTHER" id="PTHR33428:SF14">
    <property type="entry name" value="CARBOXYLESTERASE TYPE B DOMAIN-CONTAINING PROTEIN"/>
    <property type="match status" value="1"/>
</dbReference>
<dbReference type="FunCoup" id="Q00UA3">
    <property type="interactions" value="7"/>
</dbReference>
<comment type="caution">
    <text evidence="1">The sequence shown here is derived from an EMBL/GenBank/DDBJ whole genome shotgun (WGS) entry which is preliminary data.</text>
</comment>
<evidence type="ECO:0000313" key="1">
    <source>
        <dbReference type="EMBL" id="CAL58146.1"/>
    </source>
</evidence>
<dbReference type="InterPro" id="IPR029058">
    <property type="entry name" value="AB_hydrolase_fold"/>
</dbReference>
<dbReference type="GO" id="GO:0047746">
    <property type="term" value="F:chlorophyllase activity"/>
    <property type="evidence" value="ECO:0007669"/>
    <property type="project" value="TreeGrafter"/>
</dbReference>
<dbReference type="GO" id="GO:0015996">
    <property type="term" value="P:chlorophyll catabolic process"/>
    <property type="evidence" value="ECO:0007669"/>
    <property type="project" value="TreeGrafter"/>
</dbReference>
<name>Q00UA3_OSTTA</name>
<dbReference type="EMBL" id="CAID01000016">
    <property type="protein sequence ID" value="CAL58146.1"/>
    <property type="molecule type" value="Genomic_DNA"/>
</dbReference>
<dbReference type="KEGG" id="ota:OT_ostta16g01470"/>
<dbReference type="GeneID" id="9830971"/>
<sequence length="380" mass="40198">MASTSTTRRAFATSVSIAMVLGADASARGWARAGGTDADGEHAPDHALPGPYRVRTLPQLEHTCDRCFPMCTGLSCLTRIKVYVPRTEFAVDALFPVRGVRGIDAGASTSEDGSRGDVAAPYPVAIITPGFLIDGDAYATLARRLCSWGFVAVTYTKTESVAGGTLDDDVSAAILDDLISWIGSDVLLSPYADSQNVYLIGHSRGGKISMLQATRDDRVKAVCLLDPVDNTVYAPIAPGYPSSLAVMEANPSRVPPIAIVGGVNGGECAPASSNYEQFFAASPSGAVARDHPPWGISCGAGHFDFVDEATFVQKVICPEGTLDATATRDLSAAIAVAHGERIFRPLPAYGDDDAVLDRVLVSLRNQWIDRGIDFTTVRKM</sequence>
<dbReference type="Proteomes" id="UP000009170">
    <property type="component" value="Unassembled WGS sequence"/>
</dbReference>
<dbReference type="Gene3D" id="3.40.50.1820">
    <property type="entry name" value="alpha/beta hydrolase"/>
    <property type="match status" value="1"/>
</dbReference>
<dbReference type="OrthoDB" id="2093222at2759"/>
<dbReference type="ESTHER" id="ostta-q00ua3">
    <property type="family name" value="Chlorophyllase"/>
</dbReference>
<dbReference type="RefSeq" id="XP_003083597.1">
    <property type="nucleotide sequence ID" value="XM_003083549.1"/>
</dbReference>
<organism evidence="1 2">
    <name type="scientific">Ostreococcus tauri</name>
    <name type="common">Marine green alga</name>
    <dbReference type="NCBI Taxonomy" id="70448"/>
    <lineage>
        <taxon>Eukaryota</taxon>
        <taxon>Viridiplantae</taxon>
        <taxon>Chlorophyta</taxon>
        <taxon>Mamiellophyceae</taxon>
        <taxon>Mamiellales</taxon>
        <taxon>Bathycoccaceae</taxon>
        <taxon>Ostreococcus</taxon>
    </lineage>
</organism>
<dbReference type="Pfam" id="PF07224">
    <property type="entry name" value="Chlorophyllase"/>
    <property type="match status" value="1"/>
</dbReference>
<dbReference type="InterPro" id="IPR017395">
    <property type="entry name" value="Chlorophyllase-like"/>
</dbReference>
<gene>
    <name evidence="1" type="ORF">OT_ostta16g01470</name>
</gene>
<keyword evidence="2" id="KW-1185">Reference proteome</keyword>
<dbReference type="AlphaFoldDB" id="Q00UA3"/>
<dbReference type="OMA" id="RRLCSWG"/>
<reference evidence="2" key="1">
    <citation type="journal article" date="2006" name="Proc. Natl. Acad. Sci. U.S.A.">
        <title>Genome analysis of the smallest free-living eukaryote Ostreococcus tauri unveils many unique features.</title>
        <authorList>
            <person name="Derelle E."/>
            <person name="Ferraz C."/>
            <person name="Rombauts S."/>
            <person name="Rouze P."/>
            <person name="Worden A.Z."/>
            <person name="Robbens S."/>
            <person name="Partensky F."/>
            <person name="Degroeve S."/>
            <person name="Echeynie S."/>
            <person name="Cooke R."/>
            <person name="Saeys Y."/>
            <person name="Wuyts J."/>
            <person name="Jabbari K."/>
            <person name="Bowler C."/>
            <person name="Panaud O."/>
            <person name="Piegu B."/>
            <person name="Ball S.G."/>
            <person name="Ral J.-P."/>
            <person name="Bouget F.-Y."/>
            <person name="Piganeau G."/>
            <person name="De Baets B."/>
            <person name="Picard A."/>
            <person name="Delseny M."/>
            <person name="Demaille J."/>
            <person name="Van de Peer Y."/>
            <person name="Moreau H."/>
        </authorList>
    </citation>
    <scope>NUCLEOTIDE SEQUENCE [LARGE SCALE GENOMIC DNA]</scope>
    <source>
        <strain evidence="2">OTTH 0595 / CCAP 157/2 / RCC745</strain>
    </source>
</reference>
<dbReference type="InParanoid" id="Q00UA3"/>
<accession>Q00UA3</accession>
<proteinExistence type="predicted"/>